<feature type="domain" description="NodB homology" evidence="1">
    <location>
        <begin position="92"/>
        <end position="274"/>
    </location>
</feature>
<dbReference type="InterPro" id="IPR050248">
    <property type="entry name" value="Polysacc_deacetylase_ArnD"/>
</dbReference>
<name>A0AA45WR45_9BACL</name>
<evidence type="ECO:0000313" key="2">
    <source>
        <dbReference type="EMBL" id="SMP28113.1"/>
    </source>
</evidence>
<dbReference type="Proteomes" id="UP001157946">
    <property type="component" value="Unassembled WGS sequence"/>
</dbReference>
<evidence type="ECO:0000313" key="3">
    <source>
        <dbReference type="Proteomes" id="UP001157946"/>
    </source>
</evidence>
<reference evidence="2" key="1">
    <citation type="submission" date="2017-05" db="EMBL/GenBank/DDBJ databases">
        <authorList>
            <person name="Varghese N."/>
            <person name="Submissions S."/>
        </authorList>
    </citation>
    <scope>NUCLEOTIDE SEQUENCE</scope>
    <source>
        <strain evidence="2">DSM 45262</strain>
    </source>
</reference>
<protein>
    <submittedName>
        <fullName evidence="2">Peptidoglycan/xylan/chitin deacetylase, PgdA/CDA1 family</fullName>
    </submittedName>
</protein>
<dbReference type="PROSITE" id="PS51677">
    <property type="entry name" value="NODB"/>
    <property type="match status" value="1"/>
</dbReference>
<dbReference type="AlphaFoldDB" id="A0AA45WR45"/>
<dbReference type="GO" id="GO:0005975">
    <property type="term" value="P:carbohydrate metabolic process"/>
    <property type="evidence" value="ECO:0007669"/>
    <property type="project" value="InterPro"/>
</dbReference>
<gene>
    <name evidence="2" type="ORF">SAMN06265361_10643</name>
</gene>
<accession>A0AA45WR45</accession>
<evidence type="ECO:0000259" key="1">
    <source>
        <dbReference type="PROSITE" id="PS51677"/>
    </source>
</evidence>
<dbReference type="EMBL" id="FXTU01000006">
    <property type="protein sequence ID" value="SMP28113.1"/>
    <property type="molecule type" value="Genomic_DNA"/>
</dbReference>
<dbReference type="InterPro" id="IPR011330">
    <property type="entry name" value="Glyco_hydro/deAcase_b/a-brl"/>
</dbReference>
<comment type="caution">
    <text evidence="2">The sequence shown here is derived from an EMBL/GenBank/DDBJ whole genome shotgun (WGS) entry which is preliminary data.</text>
</comment>
<dbReference type="RefSeq" id="WP_102992074.1">
    <property type="nucleotide sequence ID" value="NZ_FXTU01000006.1"/>
</dbReference>
<dbReference type="PANTHER" id="PTHR10587">
    <property type="entry name" value="GLYCOSYL TRANSFERASE-RELATED"/>
    <property type="match status" value="1"/>
</dbReference>
<sequence>MPDQRKMKWGILGLCAVCLIGCMQNDEALLAATKYVQKARQEQKTSSGNGQLPRQPVEQHRLSGAKDVMLGKPPMAADAKKTAIPAHPRLRKRVALTFDDGPDLQYTPQVLSVLKKERVPATFFVVGKMVQKYPKVVRRMVREGHVVGNHSYSHRELTKLTMAQLDAEIKLTDALIYRAIHKKPLFFRPPFGVIDEKITAHLTKKGYKMIPWNVDTLDWQEGNSSDDIVNKVKKDIEAGGIVLQHSFGGPQIENTVKALPRIIAYLRDNGYEFVTIDQLYDIQAYSETGNP</sequence>
<organism evidence="2 3">
    <name type="scientific">Laceyella tengchongensis</name>
    <dbReference type="NCBI Taxonomy" id="574699"/>
    <lineage>
        <taxon>Bacteria</taxon>
        <taxon>Bacillati</taxon>
        <taxon>Bacillota</taxon>
        <taxon>Bacilli</taxon>
        <taxon>Bacillales</taxon>
        <taxon>Thermoactinomycetaceae</taxon>
        <taxon>Laceyella</taxon>
    </lineage>
</organism>
<dbReference type="GO" id="GO:0016810">
    <property type="term" value="F:hydrolase activity, acting on carbon-nitrogen (but not peptide) bonds"/>
    <property type="evidence" value="ECO:0007669"/>
    <property type="project" value="InterPro"/>
</dbReference>
<keyword evidence="3" id="KW-1185">Reference proteome</keyword>
<dbReference type="Gene3D" id="3.20.20.370">
    <property type="entry name" value="Glycoside hydrolase/deacetylase"/>
    <property type="match status" value="1"/>
</dbReference>
<proteinExistence type="predicted"/>
<dbReference type="CDD" id="cd10917">
    <property type="entry name" value="CE4_NodB_like_6s_7s"/>
    <property type="match status" value="1"/>
</dbReference>
<dbReference type="SUPFAM" id="SSF88713">
    <property type="entry name" value="Glycoside hydrolase/deacetylase"/>
    <property type="match status" value="1"/>
</dbReference>
<dbReference type="InterPro" id="IPR002509">
    <property type="entry name" value="NODB_dom"/>
</dbReference>
<dbReference type="Pfam" id="PF01522">
    <property type="entry name" value="Polysacc_deac_1"/>
    <property type="match status" value="1"/>
</dbReference>